<dbReference type="EMBL" id="BTRK01000006">
    <property type="protein sequence ID" value="GMR62168.1"/>
    <property type="molecule type" value="Genomic_DNA"/>
</dbReference>
<reference evidence="4" key="1">
    <citation type="submission" date="2022-10" db="EMBL/GenBank/DDBJ databases">
        <title>Genome assembly of Pristionchus species.</title>
        <authorList>
            <person name="Yoshida K."/>
            <person name="Sommer R.J."/>
        </authorList>
    </citation>
    <scope>NUCLEOTIDE SEQUENCE [LARGE SCALE GENOMIC DNA]</scope>
    <source>
        <strain evidence="4">RS5460</strain>
    </source>
</reference>
<dbReference type="Proteomes" id="UP001328107">
    <property type="component" value="Unassembled WGS sequence"/>
</dbReference>
<dbReference type="InterPro" id="IPR020904">
    <property type="entry name" value="Sc_DH/Rdtase_CS"/>
</dbReference>
<feature type="transmembrane region" description="Helical" evidence="2">
    <location>
        <begin position="12"/>
        <end position="34"/>
    </location>
</feature>
<dbReference type="FunFam" id="3.40.50.720:FF:000084">
    <property type="entry name" value="Short-chain dehydrogenase reductase"/>
    <property type="match status" value="1"/>
</dbReference>
<sequence length="312" mass="33795">MNFYTNTKSRAFFGHNMLIFEISLPNFLIFIIMICESVCNNQNSKLAKKLIFQGSSNGIGRETAKIFVKEGAKVTITGRSQSALEETKKLCLEAGAKPDDILELIGDITCEVFNEQLIATTVEKFGRLDVLVNNAGGGTFKAMGTPILEMPLNDFDKMIDLNVKPVLRLSKLAAPHLEKTKGAIINVSSIAAHFRFNGMPFYAASKSALDQITVQLAGSLIKSGIRVNSVNPGPVLTNFVATCGATLEQQAKMYESMTANPAVPLGRIGMPADIGQVILFLADRSKSEILVGQIITADGGSMLQRPVFFKVD</sequence>
<dbReference type="InterPro" id="IPR036291">
    <property type="entry name" value="NAD(P)-bd_dom_sf"/>
</dbReference>
<dbReference type="SUPFAM" id="SSF51735">
    <property type="entry name" value="NAD(P)-binding Rossmann-fold domains"/>
    <property type="match status" value="1"/>
</dbReference>
<dbReference type="GO" id="GO:0016491">
    <property type="term" value="F:oxidoreductase activity"/>
    <property type="evidence" value="ECO:0007669"/>
    <property type="project" value="UniProtKB-KW"/>
</dbReference>
<organism evidence="3 4">
    <name type="scientific">Pristionchus mayeri</name>
    <dbReference type="NCBI Taxonomy" id="1317129"/>
    <lineage>
        <taxon>Eukaryota</taxon>
        <taxon>Metazoa</taxon>
        <taxon>Ecdysozoa</taxon>
        <taxon>Nematoda</taxon>
        <taxon>Chromadorea</taxon>
        <taxon>Rhabditida</taxon>
        <taxon>Rhabditina</taxon>
        <taxon>Diplogasteromorpha</taxon>
        <taxon>Diplogasteroidea</taxon>
        <taxon>Neodiplogasteridae</taxon>
        <taxon>Pristionchus</taxon>
    </lineage>
</organism>
<comment type="caution">
    <text evidence="3">The sequence shown here is derived from an EMBL/GenBank/DDBJ whole genome shotgun (WGS) entry which is preliminary data.</text>
</comment>
<dbReference type="PANTHER" id="PTHR44115">
    <property type="entry name" value="PROTEIN CBG09704"/>
    <property type="match status" value="1"/>
</dbReference>
<proteinExistence type="predicted"/>
<evidence type="ECO:0000313" key="3">
    <source>
        <dbReference type="EMBL" id="GMR62168.1"/>
    </source>
</evidence>
<dbReference type="Pfam" id="PF13561">
    <property type="entry name" value="adh_short_C2"/>
    <property type="match status" value="1"/>
</dbReference>
<dbReference type="PANTHER" id="PTHR44115:SF4">
    <property type="entry name" value="OXIDOREDUCTASE"/>
    <property type="match status" value="1"/>
</dbReference>
<evidence type="ECO:0000256" key="1">
    <source>
        <dbReference type="ARBA" id="ARBA00023002"/>
    </source>
</evidence>
<keyword evidence="4" id="KW-1185">Reference proteome</keyword>
<dbReference type="PROSITE" id="PS00061">
    <property type="entry name" value="ADH_SHORT"/>
    <property type="match status" value="1"/>
</dbReference>
<dbReference type="InterPro" id="IPR002347">
    <property type="entry name" value="SDR_fam"/>
</dbReference>
<evidence type="ECO:0008006" key="5">
    <source>
        <dbReference type="Google" id="ProtNLM"/>
    </source>
</evidence>
<name>A0AAN5DFC3_9BILA</name>
<accession>A0AAN5DFC3</accession>
<gene>
    <name evidence="3" type="ORF">PMAYCL1PPCAC_32363</name>
</gene>
<keyword evidence="1" id="KW-0560">Oxidoreductase</keyword>
<keyword evidence="2" id="KW-1133">Transmembrane helix</keyword>
<keyword evidence="2" id="KW-0812">Transmembrane</keyword>
<evidence type="ECO:0000256" key="2">
    <source>
        <dbReference type="SAM" id="Phobius"/>
    </source>
</evidence>
<dbReference type="PRINTS" id="PR00081">
    <property type="entry name" value="GDHRDH"/>
</dbReference>
<dbReference type="Gene3D" id="3.40.50.720">
    <property type="entry name" value="NAD(P)-binding Rossmann-like Domain"/>
    <property type="match status" value="1"/>
</dbReference>
<keyword evidence="2" id="KW-0472">Membrane</keyword>
<dbReference type="AlphaFoldDB" id="A0AAN5DFC3"/>
<dbReference type="PRINTS" id="PR00080">
    <property type="entry name" value="SDRFAMILY"/>
</dbReference>
<evidence type="ECO:0000313" key="4">
    <source>
        <dbReference type="Proteomes" id="UP001328107"/>
    </source>
</evidence>
<protein>
    <recommendedName>
        <fullName evidence="5">Dehydrogenase</fullName>
    </recommendedName>
</protein>